<evidence type="ECO:0000256" key="15">
    <source>
        <dbReference type="HAMAP-Rule" id="MF_01019"/>
    </source>
</evidence>
<comment type="pathway">
    <text evidence="5 15">Amino-acid biosynthesis; L-histidine biosynthesis; L-histidine from 5-phospho-alpha-D-ribose 1-diphosphate: step 2/9.</text>
</comment>
<comment type="catalytic activity">
    <reaction evidence="2 15">
        <text>1-(5-phospho-beta-D-ribosyl)-ATP + H2O = 1-(5-phospho-beta-D-ribosyl)-5'-AMP + diphosphate + H(+)</text>
        <dbReference type="Rhea" id="RHEA:22828"/>
        <dbReference type="ChEBI" id="CHEBI:15377"/>
        <dbReference type="ChEBI" id="CHEBI:15378"/>
        <dbReference type="ChEBI" id="CHEBI:33019"/>
        <dbReference type="ChEBI" id="CHEBI:59457"/>
        <dbReference type="ChEBI" id="CHEBI:73183"/>
        <dbReference type="EC" id="3.6.1.31"/>
    </reaction>
</comment>
<evidence type="ECO:0000259" key="16">
    <source>
        <dbReference type="Pfam" id="PF01502"/>
    </source>
</evidence>
<dbReference type="EC" id="3.6.1.31" evidence="15"/>
<dbReference type="InterPro" id="IPR021130">
    <property type="entry name" value="PRib-ATP_PPHydrolase-like"/>
</dbReference>
<dbReference type="PANTHER" id="PTHR42945">
    <property type="entry name" value="HISTIDINE BIOSYNTHESIS BIFUNCTIONAL PROTEIN"/>
    <property type="match status" value="1"/>
</dbReference>
<dbReference type="HAMAP" id="MF_01020">
    <property type="entry name" value="HisE"/>
    <property type="match status" value="1"/>
</dbReference>
<dbReference type="InterPro" id="IPR002496">
    <property type="entry name" value="PRib_AMP_CycHydrolase_dom"/>
</dbReference>
<comment type="similarity">
    <text evidence="7 15">In the N-terminal section; belongs to the PRA-CH family.</text>
</comment>
<evidence type="ECO:0000313" key="18">
    <source>
        <dbReference type="Proteomes" id="UP000298616"/>
    </source>
</evidence>
<dbReference type="NCBIfam" id="NF002747">
    <property type="entry name" value="PRK02759.1"/>
    <property type="match status" value="1"/>
</dbReference>
<keyword evidence="10 15" id="KW-0547">Nucleotide-binding</keyword>
<feature type="domain" description="Phosphoribosyl-AMP cyclohydrolase" evidence="16">
    <location>
        <begin position="33"/>
        <end position="105"/>
    </location>
</feature>
<dbReference type="EC" id="3.5.4.19" evidence="15"/>
<protein>
    <recommendedName>
        <fullName evidence="15">Histidine biosynthesis bifunctional protein HisIE</fullName>
    </recommendedName>
    <domain>
        <recommendedName>
            <fullName evidence="15">Phosphoribosyl-AMP cyclohydrolase</fullName>
            <shortName evidence="15">PRA-CH</shortName>
            <ecNumber evidence="15">3.5.4.19</ecNumber>
        </recommendedName>
    </domain>
    <domain>
        <recommendedName>
            <fullName evidence="15">Phosphoribosyl-ATP pyrophosphatase</fullName>
            <shortName evidence="15">PRA-PH</shortName>
            <ecNumber evidence="15">3.6.1.31</ecNumber>
        </recommendedName>
    </domain>
</protein>
<dbReference type="PANTHER" id="PTHR42945:SF9">
    <property type="entry name" value="HISTIDINE BIOSYNTHESIS BIFUNCTIONAL PROTEIN HISIE"/>
    <property type="match status" value="1"/>
</dbReference>
<name>A0A4D7JTK3_9BACT</name>
<dbReference type="FunFam" id="1.10.287.1080:FF:000002">
    <property type="entry name" value="Histidine biosynthesis bifunctional protein HisIE"/>
    <property type="match status" value="1"/>
</dbReference>
<gene>
    <name evidence="15" type="primary">hisI</name>
    <name evidence="15" type="synonym">hisIE</name>
    <name evidence="17" type="ORF">DCC35_15275</name>
</gene>
<dbReference type="Proteomes" id="UP000298616">
    <property type="component" value="Chromosome"/>
</dbReference>
<dbReference type="HAMAP" id="MF_01019">
    <property type="entry name" value="HisIE"/>
    <property type="match status" value="1"/>
</dbReference>
<proteinExistence type="inferred from homology"/>
<comment type="catalytic activity">
    <reaction evidence="1 15">
        <text>1-(5-phospho-beta-D-ribosyl)-5'-AMP + H2O = 1-(5-phospho-beta-D-ribosyl)-5-[(5-phospho-beta-D-ribosylamino)methylideneamino]imidazole-4-carboxamide</text>
        <dbReference type="Rhea" id="RHEA:20049"/>
        <dbReference type="ChEBI" id="CHEBI:15377"/>
        <dbReference type="ChEBI" id="CHEBI:58435"/>
        <dbReference type="ChEBI" id="CHEBI:59457"/>
        <dbReference type="EC" id="3.5.4.19"/>
    </reaction>
</comment>
<keyword evidence="8 15" id="KW-0963">Cytoplasm</keyword>
<evidence type="ECO:0000256" key="10">
    <source>
        <dbReference type="ARBA" id="ARBA00022741"/>
    </source>
</evidence>
<evidence type="ECO:0000256" key="1">
    <source>
        <dbReference type="ARBA" id="ARBA00000024"/>
    </source>
</evidence>
<dbReference type="EMBL" id="CP028923">
    <property type="protein sequence ID" value="QCK16002.1"/>
    <property type="molecule type" value="Genomic_DNA"/>
</dbReference>
<evidence type="ECO:0000256" key="7">
    <source>
        <dbReference type="ARBA" id="ARBA00008299"/>
    </source>
</evidence>
<dbReference type="NCBIfam" id="NF000768">
    <property type="entry name" value="PRK00051.1"/>
    <property type="match status" value="1"/>
</dbReference>
<organism evidence="17 18">
    <name type="scientific">Mangrovivirga cuniculi</name>
    <dbReference type="NCBI Taxonomy" id="2715131"/>
    <lineage>
        <taxon>Bacteria</taxon>
        <taxon>Pseudomonadati</taxon>
        <taxon>Bacteroidota</taxon>
        <taxon>Cytophagia</taxon>
        <taxon>Cytophagales</taxon>
        <taxon>Mangrovivirgaceae</taxon>
        <taxon>Mangrovivirga</taxon>
    </lineage>
</organism>
<dbReference type="RefSeq" id="WP_137091600.1">
    <property type="nucleotide sequence ID" value="NZ_CP028923.1"/>
</dbReference>
<dbReference type="GO" id="GO:0005737">
    <property type="term" value="C:cytoplasm"/>
    <property type="evidence" value="ECO:0007669"/>
    <property type="project" value="UniProtKB-SubCell"/>
</dbReference>
<evidence type="ECO:0000256" key="6">
    <source>
        <dbReference type="ARBA" id="ARBA00007731"/>
    </source>
</evidence>
<keyword evidence="9 15" id="KW-0028">Amino-acid biosynthesis</keyword>
<evidence type="ECO:0000256" key="9">
    <source>
        <dbReference type="ARBA" id="ARBA00022605"/>
    </source>
</evidence>
<dbReference type="GO" id="GO:0004635">
    <property type="term" value="F:phosphoribosyl-AMP cyclohydrolase activity"/>
    <property type="evidence" value="ECO:0007669"/>
    <property type="project" value="UniProtKB-UniRule"/>
</dbReference>
<sequence length="204" mass="23050">MTDKLNIDQLDFEKGDGLIPAIVQDVTTKSVLMMGYMNREALEKTLESNLVTFYSRSKERLWTKGEISGNVLNLESIRQDCDADTLLVYVKPAGPACHTGADTCFDESNEGSIQFIDHLKKTIKDRYESPSEKSYTSSLFKKGINKVAQKVGEEAVEIVIEAKDDNKELFLGEAADLLYHYLVLLQAKEIDLEEVIEVLQKRHK</sequence>
<dbReference type="Pfam" id="PF01503">
    <property type="entry name" value="PRA-PH"/>
    <property type="match status" value="1"/>
</dbReference>
<evidence type="ECO:0000256" key="3">
    <source>
        <dbReference type="ARBA" id="ARBA00004496"/>
    </source>
</evidence>
<dbReference type="GO" id="GO:0004636">
    <property type="term" value="F:phosphoribosyl-ATP diphosphatase activity"/>
    <property type="evidence" value="ECO:0007669"/>
    <property type="project" value="UniProtKB-UniRule"/>
</dbReference>
<keyword evidence="13 15" id="KW-0368">Histidine biosynthesis</keyword>
<evidence type="ECO:0000256" key="13">
    <source>
        <dbReference type="ARBA" id="ARBA00023102"/>
    </source>
</evidence>
<evidence type="ECO:0000256" key="5">
    <source>
        <dbReference type="ARBA" id="ARBA00005204"/>
    </source>
</evidence>
<dbReference type="FunFam" id="3.10.20.810:FF:000001">
    <property type="entry name" value="Histidine biosynthesis bifunctional protein HisIE"/>
    <property type="match status" value="1"/>
</dbReference>
<evidence type="ECO:0000256" key="12">
    <source>
        <dbReference type="ARBA" id="ARBA00022840"/>
    </source>
</evidence>
<evidence type="ECO:0000256" key="8">
    <source>
        <dbReference type="ARBA" id="ARBA00022490"/>
    </source>
</evidence>
<evidence type="ECO:0000256" key="4">
    <source>
        <dbReference type="ARBA" id="ARBA00005169"/>
    </source>
</evidence>
<accession>A0A4D7JTK3</accession>
<dbReference type="SUPFAM" id="SSF141734">
    <property type="entry name" value="HisI-like"/>
    <property type="match status" value="1"/>
</dbReference>
<keyword evidence="11 15" id="KW-0378">Hydrolase</keyword>
<evidence type="ECO:0000313" key="17">
    <source>
        <dbReference type="EMBL" id="QCK16002.1"/>
    </source>
</evidence>
<dbReference type="Gene3D" id="1.10.287.1080">
    <property type="entry name" value="MazG-like"/>
    <property type="match status" value="1"/>
</dbReference>
<evidence type="ECO:0000256" key="11">
    <source>
        <dbReference type="ARBA" id="ARBA00022801"/>
    </source>
</evidence>
<feature type="region of interest" description="Phosphoribosyl-AMP cyclohydrolase" evidence="15">
    <location>
        <begin position="1"/>
        <end position="115"/>
    </location>
</feature>
<dbReference type="Pfam" id="PF01502">
    <property type="entry name" value="PRA-CH"/>
    <property type="match status" value="1"/>
</dbReference>
<dbReference type="SUPFAM" id="SSF101386">
    <property type="entry name" value="all-alpha NTP pyrophosphatases"/>
    <property type="match status" value="1"/>
</dbReference>
<dbReference type="InterPro" id="IPR038019">
    <property type="entry name" value="PRib_AMP_CycHydrolase_sf"/>
</dbReference>
<dbReference type="GO" id="GO:0005524">
    <property type="term" value="F:ATP binding"/>
    <property type="evidence" value="ECO:0007669"/>
    <property type="project" value="UniProtKB-KW"/>
</dbReference>
<dbReference type="InterPro" id="IPR008179">
    <property type="entry name" value="HisE"/>
</dbReference>
<dbReference type="CDD" id="cd11534">
    <property type="entry name" value="NTP-PPase_HisIE_like"/>
    <property type="match status" value="1"/>
</dbReference>
<dbReference type="GO" id="GO:0000105">
    <property type="term" value="P:L-histidine biosynthetic process"/>
    <property type="evidence" value="ECO:0007669"/>
    <property type="project" value="UniProtKB-UniRule"/>
</dbReference>
<dbReference type="Gene3D" id="3.10.20.810">
    <property type="entry name" value="Phosphoribosyl-AMP cyclohydrolase"/>
    <property type="match status" value="1"/>
</dbReference>
<dbReference type="OrthoDB" id="9795769at2"/>
<keyword evidence="18" id="KW-1185">Reference proteome</keyword>
<dbReference type="NCBIfam" id="TIGR03188">
    <property type="entry name" value="histidine_hisI"/>
    <property type="match status" value="1"/>
</dbReference>
<comment type="similarity">
    <text evidence="6 15">In the C-terminal section; belongs to the PRA-PH family.</text>
</comment>
<dbReference type="KEGG" id="fpf:DCC35_15275"/>
<keyword evidence="12 15" id="KW-0067">ATP-binding</keyword>
<dbReference type="InterPro" id="IPR023019">
    <property type="entry name" value="His_synth_HisIE"/>
</dbReference>
<dbReference type="AlphaFoldDB" id="A0A4D7JTK3"/>
<feature type="region of interest" description="Phosphoribosyl-ATP pyrophosphohydrolase" evidence="15">
    <location>
        <begin position="116"/>
        <end position="204"/>
    </location>
</feature>
<comment type="subcellular location">
    <subcellularLocation>
        <location evidence="3 15">Cytoplasm</location>
    </subcellularLocation>
</comment>
<keyword evidence="14 15" id="KW-0511">Multifunctional enzyme</keyword>
<reference evidence="17 18" key="1">
    <citation type="submission" date="2018-04" db="EMBL/GenBank/DDBJ databases">
        <title>Complete genome uncultured novel isolate.</title>
        <authorList>
            <person name="Merlino G."/>
        </authorList>
    </citation>
    <scope>NUCLEOTIDE SEQUENCE [LARGE SCALE GENOMIC DNA]</scope>
    <source>
        <strain evidence="18">R1DC9</strain>
    </source>
</reference>
<evidence type="ECO:0000256" key="14">
    <source>
        <dbReference type="ARBA" id="ARBA00023268"/>
    </source>
</evidence>
<dbReference type="UniPathway" id="UPA00031">
    <property type="reaction ID" value="UER00007"/>
</dbReference>
<evidence type="ECO:0000256" key="2">
    <source>
        <dbReference type="ARBA" id="ARBA00001460"/>
    </source>
</evidence>
<comment type="pathway">
    <text evidence="4 15">Amino-acid biosynthesis; L-histidine biosynthesis; L-histidine from 5-phospho-alpha-D-ribose 1-diphosphate: step 3/9.</text>
</comment>